<evidence type="ECO:0000313" key="2">
    <source>
        <dbReference type="EMBL" id="NJJ03637.1"/>
    </source>
</evidence>
<keyword evidence="5" id="KW-1185">Reference proteome</keyword>
<evidence type="ECO:0000313" key="4">
    <source>
        <dbReference type="Proteomes" id="UP000591626"/>
    </source>
</evidence>
<dbReference type="SUPFAM" id="SSF51556">
    <property type="entry name" value="Metallo-dependent hydrolases"/>
    <property type="match status" value="1"/>
</dbReference>
<reference evidence="3 5" key="2">
    <citation type="submission" date="2021-06" db="EMBL/GenBank/DDBJ databases">
        <title>FDA dAtabase for Regulatory Grade micrObial Sequences (FDA-ARGOS): Supporting development and validation of Infectious Disease Dx tests.</title>
        <authorList>
            <person name="Sproer C."/>
            <person name="Gronow S."/>
            <person name="Severitt S."/>
            <person name="Schroder I."/>
            <person name="Tallon L."/>
            <person name="Sadzewicz L."/>
            <person name="Zhao X."/>
            <person name="Boylan J."/>
            <person name="Ott S."/>
            <person name="Bowen H."/>
            <person name="Vavikolanu K."/>
            <person name="Mehta A."/>
            <person name="Aluvathingal J."/>
            <person name="Nadendla S."/>
            <person name="Lowell S."/>
            <person name="Myers T."/>
            <person name="Yan Y."/>
        </authorList>
    </citation>
    <scope>NUCLEOTIDE SEQUENCE [LARGE SCALE GENOMIC DNA]</scope>
    <source>
        <strain evidence="3 5">FDAARGOS 1425</strain>
    </source>
</reference>
<dbReference type="Proteomes" id="UP000591626">
    <property type="component" value="Unassembled WGS sequence"/>
</dbReference>
<dbReference type="Pfam" id="PF04909">
    <property type="entry name" value="Amidohydro_2"/>
    <property type="match status" value="1"/>
</dbReference>
<dbReference type="EMBL" id="CP077302">
    <property type="protein sequence ID" value="QXB19504.1"/>
    <property type="molecule type" value="Genomic_DNA"/>
</dbReference>
<dbReference type="AlphaFoldDB" id="A0AAP6XLQ4"/>
<reference evidence="2 4" key="1">
    <citation type="submission" date="2020-03" db="EMBL/GenBank/DDBJ databases">
        <title>Draft genome sequences of bacterial isolates from the female urobiome.</title>
        <authorList>
            <person name="Miller-Ensminger T."/>
            <person name="Wolfe A.J."/>
            <person name="Putonti C."/>
        </authorList>
    </citation>
    <scope>NUCLEOTIDE SEQUENCE [LARGE SCALE GENOMIC DNA]</scope>
    <source>
        <strain evidence="2 4">UMB8490</strain>
    </source>
</reference>
<dbReference type="GeneID" id="92749636"/>
<feature type="domain" description="Amidohydrolase-related" evidence="1">
    <location>
        <begin position="205"/>
        <end position="347"/>
    </location>
</feature>
<dbReference type="EMBL" id="JAAUVV010000006">
    <property type="protein sequence ID" value="NJJ03637.1"/>
    <property type="molecule type" value="Genomic_DNA"/>
</dbReference>
<dbReference type="GO" id="GO:0016787">
    <property type="term" value="F:hydrolase activity"/>
    <property type="evidence" value="ECO:0007669"/>
    <property type="project" value="InterPro"/>
</dbReference>
<protein>
    <submittedName>
        <fullName evidence="2">Amidohydrolase family protein</fullName>
    </submittedName>
</protein>
<dbReference type="Proteomes" id="UP000683520">
    <property type="component" value="Chromosome"/>
</dbReference>
<accession>A0AAP6XLQ4</accession>
<dbReference type="InterPro" id="IPR032466">
    <property type="entry name" value="Metal_Hydrolase"/>
</dbReference>
<dbReference type="Gene3D" id="3.20.20.140">
    <property type="entry name" value="Metal-dependent hydrolases"/>
    <property type="match status" value="1"/>
</dbReference>
<dbReference type="PANTHER" id="PTHR43383">
    <property type="entry name" value="NODULIN 6"/>
    <property type="match status" value="1"/>
</dbReference>
<dbReference type="RefSeq" id="WP_070421559.1">
    <property type="nucleotide sequence ID" value="NZ_CP047198.1"/>
</dbReference>
<evidence type="ECO:0000313" key="5">
    <source>
        <dbReference type="Proteomes" id="UP000683520"/>
    </source>
</evidence>
<name>A0AAP6XLQ4_9CORY</name>
<sequence length="394" mass="43717">MSTNNELQDAIDRIPLFDHHCHGVVTDTLTREEFEALISESSSAATPGTTRFDSQIGFQVRNLCAPVLGLDPFASPDDYIAARAELESEEVNKRFIRRTGIAEFGVETGHAADTITDPDAFRRTSGGTVYEIVRLERVAEQVAEAVRDGEAVGDKATEFLTQLGVTLDEHLVTAAGVKSIAAYRTGLDFDADRPSEQEVLAAAERFVRTSGKLRLEDSTLIRHLLWFAIDRAQVIQLHIGYGDDDVDLHRCNPLLLTNLFRASLESGARFTLLHCYPFHREAGYLADVFPHVYFDVGLAINYTGARSRAVIAESLELAPFGKILFSTDAFGLPELYYIGTLLFREGLLSVLEEFHKHNGWPIDECIRVAQMIGFENAQRLYGVSTTSSNEKEPS</sequence>
<dbReference type="PANTHER" id="PTHR43383:SF2">
    <property type="entry name" value="AMIDOHYDROLASE 2 FAMILY PROTEIN"/>
    <property type="match status" value="1"/>
</dbReference>
<evidence type="ECO:0000313" key="3">
    <source>
        <dbReference type="EMBL" id="QXB19504.1"/>
    </source>
</evidence>
<dbReference type="InterPro" id="IPR006680">
    <property type="entry name" value="Amidohydro-rel"/>
</dbReference>
<organism evidence="2 4">
    <name type="scientific">Corynebacterium coyleae</name>
    <dbReference type="NCBI Taxonomy" id="53374"/>
    <lineage>
        <taxon>Bacteria</taxon>
        <taxon>Bacillati</taxon>
        <taxon>Actinomycetota</taxon>
        <taxon>Actinomycetes</taxon>
        <taxon>Mycobacteriales</taxon>
        <taxon>Corynebacteriaceae</taxon>
        <taxon>Corynebacterium</taxon>
    </lineage>
</organism>
<gene>
    <name evidence="2" type="ORF">HC138_04570</name>
    <name evidence="3" type="ORF">I6L55_05535</name>
</gene>
<evidence type="ECO:0000259" key="1">
    <source>
        <dbReference type="Pfam" id="PF04909"/>
    </source>
</evidence>
<proteinExistence type="predicted"/>